<feature type="binding site" evidence="18">
    <location>
        <position position="886"/>
    </location>
    <ligand>
        <name>ATP</name>
        <dbReference type="ChEBI" id="CHEBI:30616"/>
    </ligand>
</feature>
<evidence type="ECO:0000256" key="3">
    <source>
        <dbReference type="ARBA" id="ARBA00012429"/>
    </source>
</evidence>
<keyword evidence="15" id="KW-0800">Toxin</keyword>
<evidence type="ECO:0000259" key="21">
    <source>
        <dbReference type="PROSITE" id="PS50011"/>
    </source>
</evidence>
<dbReference type="PROSITE" id="PS50088">
    <property type="entry name" value="ANK_REPEAT"/>
    <property type="match status" value="3"/>
</dbReference>
<dbReference type="PANTHER" id="PTHR24351">
    <property type="entry name" value="RIBOSOMAL PROTEIN S6 KINASE"/>
    <property type="match status" value="1"/>
</dbReference>
<comment type="similarity">
    <text evidence="2">Belongs to the protein kinase superfamily. AGC Ser/Thr protein kinase family. PKC subfamily.</text>
</comment>
<keyword evidence="25" id="KW-1185">Reference proteome</keyword>
<evidence type="ECO:0000256" key="13">
    <source>
        <dbReference type="ARBA" id="ARBA00022833"/>
    </source>
</evidence>
<dbReference type="Pfam" id="PF00433">
    <property type="entry name" value="Pkinase_C"/>
    <property type="match status" value="1"/>
</dbReference>
<keyword evidence="9" id="KW-0479">Metal-binding</keyword>
<feature type="compositionally biased region" description="Polar residues" evidence="20">
    <location>
        <begin position="321"/>
        <end position="342"/>
    </location>
</feature>
<dbReference type="PROSITE" id="PS00108">
    <property type="entry name" value="PROTEIN_KINASE_ST"/>
    <property type="match status" value="1"/>
</dbReference>
<dbReference type="Gene3D" id="3.30.200.20">
    <property type="entry name" value="Phosphorylase Kinase, domain 1"/>
    <property type="match status" value="1"/>
</dbReference>
<dbReference type="InterPro" id="IPR000961">
    <property type="entry name" value="AGC-kinase_C"/>
</dbReference>
<keyword evidence="17" id="KW-0040">ANK repeat</keyword>
<feature type="repeat" description="ANK" evidence="17">
    <location>
        <begin position="210"/>
        <end position="242"/>
    </location>
</feature>
<dbReference type="Pfam" id="PF12796">
    <property type="entry name" value="Ank_2"/>
    <property type="match status" value="2"/>
</dbReference>
<dbReference type="InterPro" id="IPR036770">
    <property type="entry name" value="Ankyrin_rpt-contain_sf"/>
</dbReference>
<dbReference type="Proteomes" id="UP000825002">
    <property type="component" value="Unassembled WGS sequence"/>
</dbReference>
<dbReference type="CDD" id="cd21930">
    <property type="entry name" value="IPD_PPP1R12"/>
    <property type="match status" value="1"/>
</dbReference>
<dbReference type="InterPro" id="IPR011009">
    <property type="entry name" value="Kinase-like_dom_sf"/>
</dbReference>
<evidence type="ECO:0000256" key="11">
    <source>
        <dbReference type="ARBA" id="ARBA00022771"/>
    </source>
</evidence>
<evidence type="ECO:0000259" key="23">
    <source>
        <dbReference type="PROSITE" id="PS51285"/>
    </source>
</evidence>
<evidence type="ECO:0000256" key="20">
    <source>
        <dbReference type="SAM" id="MobiDB-lite"/>
    </source>
</evidence>
<evidence type="ECO:0000256" key="6">
    <source>
        <dbReference type="ARBA" id="ARBA00022537"/>
    </source>
</evidence>
<gene>
    <name evidence="24" type="primary">PRKCE</name>
    <name evidence="24" type="ORF">GZH46_00517</name>
</gene>
<evidence type="ECO:0000256" key="15">
    <source>
        <dbReference type="ARBA" id="ARBA00023028"/>
    </source>
</evidence>
<evidence type="ECO:0000256" key="2">
    <source>
        <dbReference type="ARBA" id="ARBA00005490"/>
    </source>
</evidence>
<feature type="repeat" description="ANK" evidence="17">
    <location>
        <begin position="81"/>
        <end position="113"/>
    </location>
</feature>
<dbReference type="Gene3D" id="6.10.140.390">
    <property type="match status" value="1"/>
</dbReference>
<dbReference type="InterPro" id="IPR000719">
    <property type="entry name" value="Prot_kinase_dom"/>
</dbReference>
<keyword evidence="11" id="KW-0863">Zinc-finger</keyword>
<dbReference type="Pfam" id="PF00069">
    <property type="entry name" value="Pkinase"/>
    <property type="match status" value="1"/>
</dbReference>
<keyword evidence="15" id="KW-0528">Neurotoxin</keyword>
<feature type="compositionally biased region" description="Polar residues" evidence="20">
    <location>
        <begin position="715"/>
        <end position="733"/>
    </location>
</feature>
<evidence type="ECO:0000256" key="18">
    <source>
        <dbReference type="PROSITE-ProRule" id="PRU10141"/>
    </source>
</evidence>
<dbReference type="InterPro" id="IPR017892">
    <property type="entry name" value="Pkinase_C"/>
</dbReference>
<dbReference type="GO" id="GO:0016301">
    <property type="term" value="F:kinase activity"/>
    <property type="evidence" value="ECO:0007669"/>
    <property type="project" value="UniProtKB-KW"/>
</dbReference>
<organism evidence="24 25">
    <name type="scientific">Fragariocoptes setiger</name>
    <dbReference type="NCBI Taxonomy" id="1670756"/>
    <lineage>
        <taxon>Eukaryota</taxon>
        <taxon>Metazoa</taxon>
        <taxon>Ecdysozoa</taxon>
        <taxon>Arthropoda</taxon>
        <taxon>Chelicerata</taxon>
        <taxon>Arachnida</taxon>
        <taxon>Acari</taxon>
        <taxon>Acariformes</taxon>
        <taxon>Trombidiformes</taxon>
        <taxon>Prostigmata</taxon>
        <taxon>Eupodina</taxon>
        <taxon>Eriophyoidea</taxon>
        <taxon>Phytoptidae</taxon>
        <taxon>Fragariocoptes</taxon>
    </lineage>
</organism>
<keyword evidence="4" id="KW-0268">Exocytosis</keyword>
<feature type="region of interest" description="Disordered" evidence="20">
    <location>
        <begin position="713"/>
        <end position="782"/>
    </location>
</feature>
<evidence type="ECO:0000256" key="12">
    <source>
        <dbReference type="ARBA" id="ARBA00022777"/>
    </source>
</evidence>
<feature type="compositionally biased region" description="Basic residues" evidence="20">
    <location>
        <begin position="347"/>
        <end position="358"/>
    </location>
</feature>
<dbReference type="InterPro" id="IPR002219">
    <property type="entry name" value="PKC_DAG/PE"/>
</dbReference>
<feature type="domain" description="Phorbol-ester/DAG-type" evidence="22">
    <location>
        <begin position="635"/>
        <end position="687"/>
    </location>
</feature>
<accession>A0ABQ7SBX6</accession>
<comment type="subcellular location">
    <subcellularLocation>
        <location evidence="1">Target cell membrane</location>
    </subcellularLocation>
</comment>
<evidence type="ECO:0000259" key="22">
    <source>
        <dbReference type="PROSITE" id="PS50081"/>
    </source>
</evidence>
<keyword evidence="12 24" id="KW-0418">Kinase</keyword>
<dbReference type="Gene3D" id="1.25.40.20">
    <property type="entry name" value="Ankyrin repeat-containing domain"/>
    <property type="match status" value="2"/>
</dbReference>
<dbReference type="SMART" id="SM00133">
    <property type="entry name" value="S_TK_X"/>
    <property type="match status" value="1"/>
</dbReference>
<feature type="domain" description="Protein kinase" evidence="21">
    <location>
        <begin position="857"/>
        <end position="1117"/>
    </location>
</feature>
<dbReference type="InterPro" id="IPR002110">
    <property type="entry name" value="Ankyrin_rpt"/>
</dbReference>
<sequence length="1196" mass="134462">RQTKNTNGPKVKFSDTTLFLAACTNGDFDECTRLLKNKLVSINTTSSDGLTGLHEASIAGNSQMVEFLIKHNADVNCRDNEGWTPLHAAASLGQTKIVEILLENGADSTIVNCDNLLAFDLAKNDQVRTIIANHLDGVDINQLRSQEERAIERDIDRWLSTGTYDERCHPVTKATVLHVLASKGHVNLLRKILESRRLRLQVDIDARDNEGFTPLIAAAYWGHNEIVELLIEHGADASAQSNQGYTFDDFTDATFAASMRELSLRKRLEKKDNVTRYDQDVTFKISPYKPVDTTGVKSETPSTPTVAASIVAAVAYSSPSTPDRNNSSIMSGGKSPSQMSESETQRRAHAKKVRKTRRSTQGISAADVLAAKDSSFDMSETSDKDTKKPYDELLTENGKLLKQVQEYEDREKSLSQEWTRKERQLQRKISELEEENKELEQWKHESQRLKDENTSLLRHMPEQKLVTINQDLLRHKKYFQSYVSVIHRNSHVINGQFISDNLHGQLKSEKEICVSSDELMMSDNASPPVVHPSTAREFIERHGLLNKRRGAVRRRIHLVYGHKFMATYFKQPTFCSHCGRFLWGLGHQGYRCQTCTMAIHKKCHELVVTQCPGVRGEQDPKDNSEISTRFGLNLPHAFVEWDFMRPTFCNHCGSMLLGFRKQGKRCAHEHCGMAVHYDCVKMVPNNCGVDQKQLAETLLLIGKTSDKINHEIKSKSATPSIHSNQLASVATSRKTGHISSSVSPNAAPCSSSSSGSSPALITTSNLSSAPVSDLDEDAKPSNQSQYLQNLNPQQNVAQQTKSMASNLTSALQRLTMRDPRKLSFKHVDARQPSNQQRQDGNNNLATLRTTHLGPNDFNFIKVLGKGSFGVVMLAERKGTDDVFAVKILKKDVILQDDDVDCTMTEKRILVLAARHPFLTALYCCFQTPDRLFFIMEYVNGGDLMFQIQEARKFDEGRARFYAAEVTLALMFLHKHGVIYRDLKLDNILLDSEGHCKIADFGMCKEYIYNGKTTNTFCGTPDYISPEVLMEQEYGASVDWWALGVLMYEMMAGQPPFEAENEDDLFESILREDVLYPVWLSGEAVAILKAFMMKNPTQRLGCVPELGGEQAILSHPFFKGIDWVALEARKVKPPFKPKFKGPRDVSNFDHDFTKEEPTLTPVPPEVLKTIDQSEFEGFSYVNELFGHTDYADSSTPL</sequence>
<evidence type="ECO:0000313" key="25">
    <source>
        <dbReference type="Proteomes" id="UP000825002"/>
    </source>
</evidence>
<dbReference type="Pfam" id="PF00130">
    <property type="entry name" value="C1_1"/>
    <property type="match status" value="2"/>
</dbReference>
<feature type="compositionally biased region" description="Low complexity" evidence="20">
    <location>
        <begin position="739"/>
        <end position="759"/>
    </location>
</feature>
<dbReference type="InterPro" id="IPR008271">
    <property type="entry name" value="Ser/Thr_kinase_AS"/>
</dbReference>
<dbReference type="PROSITE" id="PS50081">
    <property type="entry name" value="ZF_DAG_PE_2"/>
    <property type="match status" value="2"/>
</dbReference>
<keyword evidence="16" id="KW-1053">Target membrane</keyword>
<keyword evidence="15" id="KW-0638">Presynaptic neurotoxin</keyword>
<evidence type="ECO:0000256" key="4">
    <source>
        <dbReference type="ARBA" id="ARBA00022483"/>
    </source>
</evidence>
<dbReference type="Gene3D" id="3.30.60.20">
    <property type="match status" value="2"/>
</dbReference>
<feature type="domain" description="AGC-kinase C-terminal" evidence="23">
    <location>
        <begin position="1118"/>
        <end position="1189"/>
    </location>
</feature>
<dbReference type="PROSITE" id="PS50011">
    <property type="entry name" value="PROTEIN_KINASE_DOM"/>
    <property type="match status" value="1"/>
</dbReference>
<feature type="compositionally biased region" description="Polar residues" evidence="20">
    <location>
        <begin position="760"/>
        <end position="770"/>
    </location>
</feature>
<dbReference type="SUPFAM" id="SSF57889">
    <property type="entry name" value="Cysteine-rich domain"/>
    <property type="match status" value="2"/>
</dbReference>
<dbReference type="EC" id="2.7.11.13" evidence="3"/>
<evidence type="ECO:0000256" key="1">
    <source>
        <dbReference type="ARBA" id="ARBA00004175"/>
    </source>
</evidence>
<keyword evidence="7" id="KW-0597">Phosphoprotein</keyword>
<dbReference type="InterPro" id="IPR017441">
    <property type="entry name" value="Protein_kinase_ATP_BS"/>
</dbReference>
<dbReference type="SMART" id="SM00220">
    <property type="entry name" value="S_TKc"/>
    <property type="match status" value="1"/>
</dbReference>
<evidence type="ECO:0000256" key="8">
    <source>
        <dbReference type="ARBA" id="ARBA00022679"/>
    </source>
</evidence>
<feature type="repeat" description="ANK" evidence="17">
    <location>
        <begin position="48"/>
        <end position="80"/>
    </location>
</feature>
<feature type="domain" description="Phorbol-ester/DAG-type" evidence="22">
    <location>
        <begin position="561"/>
        <end position="611"/>
    </location>
</feature>
<protein>
    <recommendedName>
        <fullName evidence="3">protein kinase C</fullName>
        <ecNumber evidence="3">2.7.11.13</ecNumber>
    </recommendedName>
</protein>
<dbReference type="SMART" id="SM00248">
    <property type="entry name" value="ANK"/>
    <property type="match status" value="5"/>
</dbReference>
<evidence type="ECO:0000256" key="19">
    <source>
        <dbReference type="SAM" id="Coils"/>
    </source>
</evidence>
<dbReference type="SUPFAM" id="SSF48403">
    <property type="entry name" value="Ankyrin repeat"/>
    <property type="match status" value="1"/>
</dbReference>
<keyword evidence="13" id="KW-0862">Zinc</keyword>
<comment type="caution">
    <text evidence="24">The sequence shown here is derived from an EMBL/GenBank/DDBJ whole genome shotgun (WGS) entry which is preliminary data.</text>
</comment>
<keyword evidence="8" id="KW-0808">Transferase</keyword>
<feature type="region of interest" description="Disordered" evidence="20">
    <location>
        <begin position="317"/>
        <end position="366"/>
    </location>
</feature>
<feature type="non-terminal residue" evidence="24">
    <location>
        <position position="1"/>
    </location>
</feature>
<dbReference type="PROSITE" id="PS51285">
    <property type="entry name" value="AGC_KINASE_CTER"/>
    <property type="match status" value="1"/>
</dbReference>
<reference evidence="24 25" key="1">
    <citation type="submission" date="2020-10" db="EMBL/GenBank/DDBJ databases">
        <authorList>
            <person name="Klimov P.B."/>
            <person name="Dyachkov S.M."/>
            <person name="Chetverikov P.E."/>
        </authorList>
    </citation>
    <scope>NUCLEOTIDE SEQUENCE [LARGE SCALE GENOMIC DNA]</scope>
    <source>
        <strain evidence="24">BMOC 18-1129-001#AD2665</strain>
        <tissue evidence="24">Entire mites</tissue>
    </source>
</reference>
<evidence type="ECO:0000313" key="24">
    <source>
        <dbReference type="EMBL" id="KAG9510925.1"/>
    </source>
</evidence>
<dbReference type="PROSITE" id="PS00107">
    <property type="entry name" value="PROTEIN_KINASE_ATP"/>
    <property type="match status" value="1"/>
</dbReference>
<keyword evidence="10 18" id="KW-0547">Nucleotide-binding</keyword>
<evidence type="ECO:0000256" key="7">
    <source>
        <dbReference type="ARBA" id="ARBA00022553"/>
    </source>
</evidence>
<evidence type="ECO:0000256" key="14">
    <source>
        <dbReference type="ARBA" id="ARBA00022840"/>
    </source>
</evidence>
<keyword evidence="5" id="KW-0723">Serine/threonine-protein kinase</keyword>
<dbReference type="PROSITE" id="PS00479">
    <property type="entry name" value="ZF_DAG_PE_1"/>
    <property type="match status" value="1"/>
</dbReference>
<dbReference type="SMART" id="SM00109">
    <property type="entry name" value="C1"/>
    <property type="match status" value="2"/>
</dbReference>
<evidence type="ECO:0000256" key="16">
    <source>
        <dbReference type="ARBA" id="ARBA00023298"/>
    </source>
</evidence>
<name>A0ABQ7SBX6_9ACAR</name>
<evidence type="ECO:0000256" key="17">
    <source>
        <dbReference type="PROSITE-ProRule" id="PRU00023"/>
    </source>
</evidence>
<dbReference type="PRINTS" id="PR00008">
    <property type="entry name" value="DAGPEDOMAIN"/>
</dbReference>
<dbReference type="Gene3D" id="1.10.510.10">
    <property type="entry name" value="Transferase(Phosphotransferase) domain 1"/>
    <property type="match status" value="1"/>
</dbReference>
<keyword evidence="14 18" id="KW-0067">ATP-binding</keyword>
<dbReference type="SUPFAM" id="SSF56112">
    <property type="entry name" value="Protein kinase-like (PK-like)"/>
    <property type="match status" value="1"/>
</dbReference>
<keyword evidence="19" id="KW-0175">Coiled coil</keyword>
<proteinExistence type="inferred from homology"/>
<dbReference type="PRINTS" id="PR01415">
    <property type="entry name" value="ANKYRIN"/>
</dbReference>
<keyword evidence="6" id="KW-1052">Target cell membrane</keyword>
<evidence type="ECO:0000256" key="10">
    <source>
        <dbReference type="ARBA" id="ARBA00022741"/>
    </source>
</evidence>
<dbReference type="InterPro" id="IPR046349">
    <property type="entry name" value="C1-like_sf"/>
</dbReference>
<dbReference type="EMBL" id="JAIFTH010000053">
    <property type="protein sequence ID" value="KAG9510925.1"/>
    <property type="molecule type" value="Genomic_DNA"/>
</dbReference>
<keyword evidence="6" id="KW-0472">Membrane</keyword>
<evidence type="ECO:0000256" key="9">
    <source>
        <dbReference type="ARBA" id="ARBA00022723"/>
    </source>
</evidence>
<dbReference type="PROSITE" id="PS50297">
    <property type="entry name" value="ANK_REP_REGION"/>
    <property type="match status" value="3"/>
</dbReference>
<feature type="coiled-coil region" evidence="19">
    <location>
        <begin position="390"/>
        <end position="459"/>
    </location>
</feature>
<evidence type="ECO:0000256" key="5">
    <source>
        <dbReference type="ARBA" id="ARBA00022527"/>
    </source>
</evidence>
<dbReference type="InterPro" id="IPR020454">
    <property type="entry name" value="DAG/PE-bd"/>
</dbReference>